<organism evidence="2">
    <name type="scientific">Cyprideis torosa</name>
    <dbReference type="NCBI Taxonomy" id="163714"/>
    <lineage>
        <taxon>Eukaryota</taxon>
        <taxon>Metazoa</taxon>
        <taxon>Ecdysozoa</taxon>
        <taxon>Arthropoda</taxon>
        <taxon>Crustacea</taxon>
        <taxon>Oligostraca</taxon>
        <taxon>Ostracoda</taxon>
        <taxon>Podocopa</taxon>
        <taxon>Podocopida</taxon>
        <taxon>Cytherocopina</taxon>
        <taxon>Cytheroidea</taxon>
        <taxon>Cytherideidae</taxon>
        <taxon>Cyprideis</taxon>
    </lineage>
</organism>
<feature type="compositionally biased region" description="Polar residues" evidence="1">
    <location>
        <begin position="225"/>
        <end position="234"/>
    </location>
</feature>
<accession>A0A7R8ZSB2</accession>
<reference evidence="2" key="1">
    <citation type="submission" date="2020-11" db="EMBL/GenBank/DDBJ databases">
        <authorList>
            <person name="Tran Van P."/>
        </authorList>
    </citation>
    <scope>NUCLEOTIDE SEQUENCE</scope>
</reference>
<evidence type="ECO:0000256" key="1">
    <source>
        <dbReference type="SAM" id="MobiDB-lite"/>
    </source>
</evidence>
<dbReference type="OrthoDB" id="441660at2759"/>
<feature type="region of interest" description="Disordered" evidence="1">
    <location>
        <begin position="119"/>
        <end position="139"/>
    </location>
</feature>
<evidence type="ECO:0000313" key="2">
    <source>
        <dbReference type="EMBL" id="CAD7235134.1"/>
    </source>
</evidence>
<protein>
    <submittedName>
        <fullName evidence="2">Uncharacterized protein</fullName>
    </submittedName>
</protein>
<feature type="region of interest" description="Disordered" evidence="1">
    <location>
        <begin position="209"/>
        <end position="252"/>
    </location>
</feature>
<dbReference type="AlphaFoldDB" id="A0A7R8ZSB2"/>
<name>A0A7R8ZSB2_9CRUS</name>
<sequence length="280" mass="31074">MHSYVCENDQPIDKEPLVPSATKCQRDLQDGSRDLTKCQEELEEVQVQLLLADCPCSNLSVLEAEAGVKEERISGLERELGEEKRLRVTKEEMISKQQELLVVKEERTAALERELGEERRLRGTKEELRKDLDEAEKERDALKRQLGELRKEQPKECPSQAFCKAQATGGRLAELETKEEITRLKTHMKGNGYYCGSFASYGIGSEVRRWETPTPSRGPPPDSGSAIQTGTLVSPTAVARGTPFSSGVVLTGDGSITERHILAASSARPRPPPSEVSRTQ</sequence>
<gene>
    <name evidence="2" type="ORF">CTOB1V02_LOCUS12950</name>
</gene>
<proteinExistence type="predicted"/>
<dbReference type="EMBL" id="OB671364">
    <property type="protein sequence ID" value="CAD7235134.1"/>
    <property type="molecule type" value="Genomic_DNA"/>
</dbReference>